<dbReference type="KEGG" id="plig:NAG76_01365"/>
<feature type="domain" description="MEKHLA" evidence="1">
    <location>
        <begin position="4"/>
        <end position="143"/>
    </location>
</feature>
<organism evidence="2 3">
    <name type="scientific">Candidatus Pristimantibacillus lignocellulolyticus</name>
    <dbReference type="NCBI Taxonomy" id="2994561"/>
    <lineage>
        <taxon>Bacteria</taxon>
        <taxon>Bacillati</taxon>
        <taxon>Bacillota</taxon>
        <taxon>Bacilli</taxon>
        <taxon>Bacillales</taxon>
        <taxon>Paenibacillaceae</taxon>
        <taxon>Candidatus Pristimantibacillus</taxon>
    </lineage>
</organism>
<reference evidence="2" key="1">
    <citation type="submission" date="2022-05" db="EMBL/GenBank/DDBJ databases">
        <title>Novel bacterial taxa in a minimal lignocellulolytic consortium and its capacity to transform plastics disclosed by genome-resolved metagenomics.</title>
        <authorList>
            <person name="Rodriguez C.A.D."/>
            <person name="Diaz-Garcia L."/>
            <person name="Herrera K."/>
            <person name="Tarazona N.A."/>
            <person name="Sproer C."/>
            <person name="Overmann J."/>
            <person name="Jimenez D.J."/>
        </authorList>
    </citation>
    <scope>NUCLEOTIDE SEQUENCE</scope>
    <source>
        <strain evidence="2">MAG5</strain>
    </source>
</reference>
<dbReference type="SUPFAM" id="SSF55785">
    <property type="entry name" value="PYP-like sensor domain (PAS domain)"/>
    <property type="match status" value="1"/>
</dbReference>
<protein>
    <submittedName>
        <fullName evidence="2">MEKHLA domain-containing protein</fullName>
    </submittedName>
</protein>
<dbReference type="Proteomes" id="UP001056756">
    <property type="component" value="Chromosome"/>
</dbReference>
<evidence type="ECO:0000259" key="1">
    <source>
        <dbReference type="Pfam" id="PF08670"/>
    </source>
</evidence>
<evidence type="ECO:0000313" key="3">
    <source>
        <dbReference type="Proteomes" id="UP001056756"/>
    </source>
</evidence>
<name>A0A9J6ZFX1_9BACL</name>
<accession>A0A9J6ZFX1</accession>
<dbReference type="InterPro" id="IPR035965">
    <property type="entry name" value="PAS-like_dom_sf"/>
</dbReference>
<gene>
    <name evidence="2" type="ORF">NAG76_01365</name>
</gene>
<dbReference type="InterPro" id="IPR013978">
    <property type="entry name" value="MEKHLA"/>
</dbReference>
<dbReference type="EMBL" id="CP097899">
    <property type="protein sequence ID" value="URN94935.1"/>
    <property type="molecule type" value="Genomic_DNA"/>
</dbReference>
<evidence type="ECO:0000313" key="2">
    <source>
        <dbReference type="EMBL" id="URN94935.1"/>
    </source>
</evidence>
<dbReference type="AlphaFoldDB" id="A0A9J6ZFX1"/>
<proteinExistence type="predicted"/>
<dbReference type="Pfam" id="PF08670">
    <property type="entry name" value="MEKHLA"/>
    <property type="match status" value="1"/>
</dbReference>
<sequence length="152" mass="17454">MLEKHAQLLIHSYTQWTGKKLINDTPDTPLLDQLNKAKCIILSHGTEDDPILNYGNKRAMQLWEMTEEQFISTPSRLTAEPLERSERARFMSEVTTNGYVADYTGVRISSSGRRFYIKQATVWNLIDESGKYCGQAATFSDYEYIDNGDEMK</sequence>